<accession>A0A212J2P5</accession>
<evidence type="ECO:0008006" key="3">
    <source>
        <dbReference type="Google" id="ProtNLM"/>
    </source>
</evidence>
<dbReference type="AlphaFoldDB" id="A0A212J2P5"/>
<gene>
    <name evidence="2" type="ORF">KL86DYS1_10942</name>
</gene>
<proteinExistence type="predicted"/>
<feature type="signal peptide" evidence="1">
    <location>
        <begin position="1"/>
        <end position="24"/>
    </location>
</feature>
<name>A0A212J2P5_9BACT</name>
<dbReference type="EMBL" id="FLUM01000001">
    <property type="protein sequence ID" value="SBV93726.1"/>
    <property type="molecule type" value="Genomic_DNA"/>
</dbReference>
<evidence type="ECO:0000256" key="1">
    <source>
        <dbReference type="SAM" id="SignalP"/>
    </source>
</evidence>
<evidence type="ECO:0000313" key="2">
    <source>
        <dbReference type="EMBL" id="SBV93726.1"/>
    </source>
</evidence>
<keyword evidence="1" id="KW-0732">Signal</keyword>
<organism evidence="2">
    <name type="scientific">uncultured Dysgonomonas sp</name>
    <dbReference type="NCBI Taxonomy" id="206096"/>
    <lineage>
        <taxon>Bacteria</taxon>
        <taxon>Pseudomonadati</taxon>
        <taxon>Bacteroidota</taxon>
        <taxon>Bacteroidia</taxon>
        <taxon>Bacteroidales</taxon>
        <taxon>Dysgonomonadaceae</taxon>
        <taxon>Dysgonomonas</taxon>
        <taxon>environmental samples</taxon>
    </lineage>
</organism>
<sequence length="161" mass="17799">MKMNMLKSQVLLLVFVLVSITVSAQMIGAGMQAAKSEKVQFAANIHSRYYTYNGDVNFFLFGGLDYTGGSTKLSGLNVKAISPTLDFASMVFGDYADRSVLWLSCDAGYLRNFNEKKSSGIVLTPNIMCAYSLFYIKTGYDMNVSRGNNQFFVRLGLILSL</sequence>
<protein>
    <recommendedName>
        <fullName evidence="3">Outer membrane protein beta-barrel domain-containing protein</fullName>
    </recommendedName>
</protein>
<feature type="chain" id="PRO_5012532852" description="Outer membrane protein beta-barrel domain-containing protein" evidence="1">
    <location>
        <begin position="25"/>
        <end position="161"/>
    </location>
</feature>
<reference evidence="2" key="1">
    <citation type="submission" date="2016-04" db="EMBL/GenBank/DDBJ databases">
        <authorList>
            <person name="Evans L.H."/>
            <person name="Alamgir A."/>
            <person name="Owens N."/>
            <person name="Weber N.D."/>
            <person name="Virtaneva K."/>
            <person name="Barbian K."/>
            <person name="Babar A."/>
            <person name="Rosenke K."/>
        </authorList>
    </citation>
    <scope>NUCLEOTIDE SEQUENCE</scope>
    <source>
        <strain evidence="2">86-1</strain>
    </source>
</reference>